<accession>A0A6M0QYB5</accession>
<comment type="caution">
    <text evidence="1">The sequence shown here is derived from an EMBL/GenBank/DDBJ whole genome shotgun (WGS) entry which is preliminary data.</text>
</comment>
<dbReference type="SUPFAM" id="SSF52540">
    <property type="entry name" value="P-loop containing nucleoside triphosphate hydrolases"/>
    <property type="match status" value="1"/>
</dbReference>
<dbReference type="Gene3D" id="1.10.8.60">
    <property type="match status" value="1"/>
</dbReference>
<keyword evidence="2" id="KW-1185">Reference proteome</keyword>
<evidence type="ECO:0000313" key="1">
    <source>
        <dbReference type="EMBL" id="NEY91442.1"/>
    </source>
</evidence>
<reference evidence="1 2" key="1">
    <citation type="submission" date="2020-02" db="EMBL/GenBank/DDBJ databases">
        <authorList>
            <person name="Chen W.-M."/>
        </authorList>
    </citation>
    <scope>NUCLEOTIDE SEQUENCE [LARGE SCALE GENOMIC DNA]</scope>
    <source>
        <strain evidence="1 2">KMS-5</strain>
    </source>
</reference>
<dbReference type="GO" id="GO:0003688">
    <property type="term" value="F:DNA replication origin binding"/>
    <property type="evidence" value="ECO:0007669"/>
    <property type="project" value="TreeGrafter"/>
</dbReference>
<sequence>MTFDLGAAEDFSRAGFFASPANAEAQAVLADWAHWPQNRLLLTGPEGAGKTHLAHIWAQEAGATLLMAAALPGLDPTSLPPRLVVEEADAVAGRPAHEEALFHLLNHQAHSGGHLLLTARRAPRDWGLGLPDLLSRLQSLAIARLDAPDDALLSAVLVKLFADRQIAVAPNLIPYLAARMDRSIAAARALVAALDARALALGRPVTRALAAELLDSTGNG</sequence>
<dbReference type="GO" id="GO:0005886">
    <property type="term" value="C:plasma membrane"/>
    <property type="evidence" value="ECO:0007669"/>
    <property type="project" value="TreeGrafter"/>
</dbReference>
<dbReference type="Proteomes" id="UP000477782">
    <property type="component" value="Unassembled WGS sequence"/>
</dbReference>
<dbReference type="PANTHER" id="PTHR30050">
    <property type="entry name" value="CHROMOSOMAL REPLICATION INITIATOR PROTEIN DNAA"/>
    <property type="match status" value="1"/>
</dbReference>
<dbReference type="AlphaFoldDB" id="A0A6M0QYB5"/>
<organism evidence="1 2">
    <name type="scientific">Tabrizicola oligotrophica</name>
    <dbReference type="NCBI Taxonomy" id="2710650"/>
    <lineage>
        <taxon>Bacteria</taxon>
        <taxon>Pseudomonadati</taxon>
        <taxon>Pseudomonadota</taxon>
        <taxon>Alphaproteobacteria</taxon>
        <taxon>Rhodobacterales</taxon>
        <taxon>Paracoccaceae</taxon>
        <taxon>Tabrizicola</taxon>
    </lineage>
</organism>
<dbReference type="EMBL" id="JAAIVJ010000009">
    <property type="protein sequence ID" value="NEY91442.1"/>
    <property type="molecule type" value="Genomic_DNA"/>
</dbReference>
<proteinExistence type="predicted"/>
<dbReference type="Gene3D" id="3.40.50.300">
    <property type="entry name" value="P-loop containing nucleotide triphosphate hydrolases"/>
    <property type="match status" value="2"/>
</dbReference>
<dbReference type="GO" id="GO:0006270">
    <property type="term" value="P:DNA replication initiation"/>
    <property type="evidence" value="ECO:0007669"/>
    <property type="project" value="TreeGrafter"/>
</dbReference>
<evidence type="ECO:0000313" key="2">
    <source>
        <dbReference type="Proteomes" id="UP000477782"/>
    </source>
</evidence>
<protein>
    <submittedName>
        <fullName evidence="1">Chromosomal replication initiator DnaA</fullName>
    </submittedName>
</protein>
<dbReference type="RefSeq" id="WP_164627079.1">
    <property type="nucleotide sequence ID" value="NZ_JAAIVJ010000009.1"/>
</dbReference>
<dbReference type="PANTHER" id="PTHR30050:SF5">
    <property type="entry name" value="DNAA REGULATORY INACTIVATOR HDA"/>
    <property type="match status" value="1"/>
</dbReference>
<gene>
    <name evidence="1" type="ORF">G4Z14_14145</name>
</gene>
<name>A0A6M0QYB5_9RHOB</name>
<dbReference type="InterPro" id="IPR027417">
    <property type="entry name" value="P-loop_NTPase"/>
</dbReference>